<name>E9G8C9_DAPPU</name>
<dbReference type="InParanoid" id="E9G8C9"/>
<evidence type="ECO:0000313" key="2">
    <source>
        <dbReference type="EMBL" id="EFX83954.1"/>
    </source>
</evidence>
<gene>
    <name evidence="2" type="ORF">DAPPUDRAFT_314996</name>
</gene>
<dbReference type="KEGG" id="dpx:DAPPUDRAFT_314996"/>
<dbReference type="Proteomes" id="UP000000305">
    <property type="component" value="Unassembled WGS sequence"/>
</dbReference>
<evidence type="ECO:0000313" key="3">
    <source>
        <dbReference type="Proteomes" id="UP000000305"/>
    </source>
</evidence>
<reference evidence="2 3" key="1">
    <citation type="journal article" date="2011" name="Science">
        <title>The ecoresponsive genome of Daphnia pulex.</title>
        <authorList>
            <person name="Colbourne J.K."/>
            <person name="Pfrender M.E."/>
            <person name="Gilbert D."/>
            <person name="Thomas W.K."/>
            <person name="Tucker A."/>
            <person name="Oakley T.H."/>
            <person name="Tokishita S."/>
            <person name="Aerts A."/>
            <person name="Arnold G.J."/>
            <person name="Basu M.K."/>
            <person name="Bauer D.J."/>
            <person name="Caceres C.E."/>
            <person name="Carmel L."/>
            <person name="Casola C."/>
            <person name="Choi J.H."/>
            <person name="Detter J.C."/>
            <person name="Dong Q."/>
            <person name="Dusheyko S."/>
            <person name="Eads B.D."/>
            <person name="Frohlich T."/>
            <person name="Geiler-Samerotte K.A."/>
            <person name="Gerlach D."/>
            <person name="Hatcher P."/>
            <person name="Jogdeo S."/>
            <person name="Krijgsveld J."/>
            <person name="Kriventseva E.V."/>
            <person name="Kultz D."/>
            <person name="Laforsch C."/>
            <person name="Lindquist E."/>
            <person name="Lopez J."/>
            <person name="Manak J.R."/>
            <person name="Muller J."/>
            <person name="Pangilinan J."/>
            <person name="Patwardhan R.P."/>
            <person name="Pitluck S."/>
            <person name="Pritham E.J."/>
            <person name="Rechtsteiner A."/>
            <person name="Rho M."/>
            <person name="Rogozin I.B."/>
            <person name="Sakarya O."/>
            <person name="Salamov A."/>
            <person name="Schaack S."/>
            <person name="Shapiro H."/>
            <person name="Shiga Y."/>
            <person name="Skalitzky C."/>
            <person name="Smith Z."/>
            <person name="Souvorov A."/>
            <person name="Sung W."/>
            <person name="Tang Z."/>
            <person name="Tsuchiya D."/>
            <person name="Tu H."/>
            <person name="Vos H."/>
            <person name="Wang M."/>
            <person name="Wolf Y.I."/>
            <person name="Yamagata H."/>
            <person name="Yamada T."/>
            <person name="Ye Y."/>
            <person name="Shaw J.R."/>
            <person name="Andrews J."/>
            <person name="Crease T.J."/>
            <person name="Tang H."/>
            <person name="Lucas S.M."/>
            <person name="Robertson H.M."/>
            <person name="Bork P."/>
            <person name="Koonin E.V."/>
            <person name="Zdobnov E.M."/>
            <person name="Grigoriev I.V."/>
            <person name="Lynch M."/>
            <person name="Boore J.L."/>
        </authorList>
    </citation>
    <scope>NUCLEOTIDE SEQUENCE [LARGE SCALE GENOMIC DNA]</scope>
</reference>
<protein>
    <submittedName>
        <fullName evidence="2">Uncharacterized protein</fullName>
    </submittedName>
</protein>
<feature type="region of interest" description="Disordered" evidence="1">
    <location>
        <begin position="71"/>
        <end position="93"/>
    </location>
</feature>
<dbReference type="AlphaFoldDB" id="E9G8C9"/>
<dbReference type="HOGENOM" id="CLU_2401851_0_0_1"/>
<feature type="compositionally biased region" description="Polar residues" evidence="1">
    <location>
        <begin position="71"/>
        <end position="85"/>
    </location>
</feature>
<evidence type="ECO:0000256" key="1">
    <source>
        <dbReference type="SAM" id="MobiDB-lite"/>
    </source>
</evidence>
<sequence length="93" mass="10122">MTHRLTVKMPMCPDHIAARSEAWMALIGFDASPVLQEDCKCAESGSKSLITPASMSQWQVEPFKYSVTVDTSALEESSDETTTAGQPPDEMLA</sequence>
<accession>E9G8C9</accession>
<keyword evidence="3" id="KW-1185">Reference proteome</keyword>
<proteinExistence type="predicted"/>
<organism evidence="2 3">
    <name type="scientific">Daphnia pulex</name>
    <name type="common">Water flea</name>
    <dbReference type="NCBI Taxonomy" id="6669"/>
    <lineage>
        <taxon>Eukaryota</taxon>
        <taxon>Metazoa</taxon>
        <taxon>Ecdysozoa</taxon>
        <taxon>Arthropoda</taxon>
        <taxon>Crustacea</taxon>
        <taxon>Branchiopoda</taxon>
        <taxon>Diplostraca</taxon>
        <taxon>Cladocera</taxon>
        <taxon>Anomopoda</taxon>
        <taxon>Daphniidae</taxon>
        <taxon>Daphnia</taxon>
    </lineage>
</organism>
<dbReference type="EMBL" id="GL732535">
    <property type="protein sequence ID" value="EFX83954.1"/>
    <property type="molecule type" value="Genomic_DNA"/>
</dbReference>